<keyword evidence="3" id="KW-0539">Nucleus</keyword>
<organism evidence="6">
    <name type="scientific">Gongylonema pulchrum</name>
    <dbReference type="NCBI Taxonomy" id="637853"/>
    <lineage>
        <taxon>Eukaryota</taxon>
        <taxon>Metazoa</taxon>
        <taxon>Ecdysozoa</taxon>
        <taxon>Nematoda</taxon>
        <taxon>Chromadorea</taxon>
        <taxon>Rhabditida</taxon>
        <taxon>Spirurina</taxon>
        <taxon>Spiruromorpha</taxon>
        <taxon>Spiruroidea</taxon>
        <taxon>Gongylonematidae</taxon>
        <taxon>Gongylonema</taxon>
    </lineage>
</organism>
<evidence type="ECO:0000256" key="3">
    <source>
        <dbReference type="ARBA" id="ARBA00023242"/>
    </source>
</evidence>
<dbReference type="AlphaFoldDB" id="A0A183E4W9"/>
<evidence type="ECO:0000256" key="1">
    <source>
        <dbReference type="ARBA" id="ARBA00004123"/>
    </source>
</evidence>
<dbReference type="PANTHER" id="PTHR13471">
    <property type="entry name" value="TETRATRICOPEPTIDE-LIKE HELICAL"/>
    <property type="match status" value="1"/>
</dbReference>
<comment type="similarity">
    <text evidence="2">Belongs to the NRDE2 family.</text>
</comment>
<evidence type="ECO:0000256" key="2">
    <source>
        <dbReference type="ARBA" id="ARBA00009265"/>
    </source>
</evidence>
<dbReference type="GO" id="GO:0031048">
    <property type="term" value="P:regulatory ncRNA-mediated heterochromatin formation"/>
    <property type="evidence" value="ECO:0007669"/>
    <property type="project" value="TreeGrafter"/>
</dbReference>
<sequence length="279" mass="32235">MYVYICVCVQITDAIRIEKRINLRLRELLNLTTATESWDGSVVDLAATLAIQFSYYFAPPSERMQNLKRCYSTLCRIMDAHPQKQCTKKYLELLQMHLKNNPCDPARALIEASAVAHQKCPTDISILKTYIDANAFGTRVVHLRKLLQSNVKDERVACCRAYGSVYLELLLHRIMLEKTEVYSAELHRLRAAVKNASESVGHRDDTFWRLLLLVENDRKDARRASEAFYLAYADFPWSKALIMDYKDVKAGEHEKLLDALAEKKLRIRCEHEEIAMLVH</sequence>
<comment type="subcellular location">
    <subcellularLocation>
        <location evidence="1">Nucleus</location>
    </subcellularLocation>
</comment>
<evidence type="ECO:0000313" key="4">
    <source>
        <dbReference type="EMBL" id="VDN27088.1"/>
    </source>
</evidence>
<reference evidence="4 5" key="2">
    <citation type="submission" date="2018-11" db="EMBL/GenBank/DDBJ databases">
        <authorList>
            <consortium name="Pathogen Informatics"/>
        </authorList>
    </citation>
    <scope>NUCLEOTIDE SEQUENCE [LARGE SCALE GENOMIC DNA]</scope>
</reference>
<dbReference type="PANTHER" id="PTHR13471:SF0">
    <property type="entry name" value="NUCLEAR EXOSOME REGULATOR NRDE2"/>
    <property type="match status" value="1"/>
</dbReference>
<dbReference type="InterPro" id="IPR013633">
    <property type="entry name" value="NRDE-2"/>
</dbReference>
<name>A0A183E4W9_9BILA</name>
<evidence type="ECO:0000313" key="5">
    <source>
        <dbReference type="Proteomes" id="UP000271098"/>
    </source>
</evidence>
<proteinExistence type="inferred from homology"/>
<reference evidence="6" key="1">
    <citation type="submission" date="2016-06" db="UniProtKB">
        <authorList>
            <consortium name="WormBaseParasite"/>
        </authorList>
    </citation>
    <scope>IDENTIFICATION</scope>
</reference>
<dbReference type="OrthoDB" id="5804141at2759"/>
<dbReference type="WBParaSite" id="GPUH_0001603201-mRNA-1">
    <property type="protein sequence ID" value="GPUH_0001603201-mRNA-1"/>
    <property type="gene ID" value="GPUH_0001603201"/>
</dbReference>
<gene>
    <name evidence="4" type="ORF">GPUH_LOCUS16010</name>
</gene>
<dbReference type="GO" id="GO:0071013">
    <property type="term" value="C:catalytic step 2 spliceosome"/>
    <property type="evidence" value="ECO:0007669"/>
    <property type="project" value="TreeGrafter"/>
</dbReference>
<dbReference type="EMBL" id="UYRT01083183">
    <property type="protein sequence ID" value="VDN27088.1"/>
    <property type="molecule type" value="Genomic_DNA"/>
</dbReference>
<evidence type="ECO:0000313" key="6">
    <source>
        <dbReference type="WBParaSite" id="GPUH_0001603201-mRNA-1"/>
    </source>
</evidence>
<accession>A0A183E4W9</accession>
<dbReference type="Proteomes" id="UP000271098">
    <property type="component" value="Unassembled WGS sequence"/>
</dbReference>
<protein>
    <submittedName>
        <fullName evidence="6">Vps16_C domain-containing protein</fullName>
    </submittedName>
</protein>
<dbReference type="GO" id="GO:1902369">
    <property type="term" value="P:negative regulation of RNA catabolic process"/>
    <property type="evidence" value="ECO:0007669"/>
    <property type="project" value="TreeGrafter"/>
</dbReference>
<keyword evidence="5" id="KW-1185">Reference proteome</keyword>